<gene>
    <name evidence="2" type="ORF">FH972_015305</name>
</gene>
<evidence type="ECO:0000313" key="3">
    <source>
        <dbReference type="Proteomes" id="UP000327013"/>
    </source>
</evidence>
<dbReference type="EMBL" id="CM017326">
    <property type="protein sequence ID" value="KAE8076671.1"/>
    <property type="molecule type" value="Genomic_DNA"/>
</dbReference>
<evidence type="ECO:0000313" key="2">
    <source>
        <dbReference type="EMBL" id="KAE8076671.1"/>
    </source>
</evidence>
<evidence type="ECO:0000256" key="1">
    <source>
        <dbReference type="SAM" id="SignalP"/>
    </source>
</evidence>
<name>A0A5N6RFX8_9ROSI</name>
<reference evidence="2 3" key="1">
    <citation type="submission" date="2019-06" db="EMBL/GenBank/DDBJ databases">
        <title>A chromosomal-level reference genome of Carpinus fangiana (Coryloideae, Betulaceae).</title>
        <authorList>
            <person name="Yang X."/>
            <person name="Wang Z."/>
            <person name="Zhang L."/>
            <person name="Hao G."/>
            <person name="Liu J."/>
            <person name="Yang Y."/>
        </authorList>
    </citation>
    <scope>NUCLEOTIDE SEQUENCE [LARGE SCALE GENOMIC DNA]</scope>
    <source>
        <strain evidence="2">Cfa_2016G</strain>
        <tissue evidence="2">Leaf</tissue>
    </source>
</reference>
<keyword evidence="1" id="KW-0732">Signal</keyword>
<feature type="chain" id="PRO_5024303080" evidence="1">
    <location>
        <begin position="20"/>
        <end position="151"/>
    </location>
</feature>
<protein>
    <submittedName>
        <fullName evidence="2">Uncharacterized protein</fullName>
    </submittedName>
</protein>
<feature type="signal peptide" evidence="1">
    <location>
        <begin position="1"/>
        <end position="19"/>
    </location>
</feature>
<organism evidence="2 3">
    <name type="scientific">Carpinus fangiana</name>
    <dbReference type="NCBI Taxonomy" id="176857"/>
    <lineage>
        <taxon>Eukaryota</taxon>
        <taxon>Viridiplantae</taxon>
        <taxon>Streptophyta</taxon>
        <taxon>Embryophyta</taxon>
        <taxon>Tracheophyta</taxon>
        <taxon>Spermatophyta</taxon>
        <taxon>Magnoliopsida</taxon>
        <taxon>eudicotyledons</taxon>
        <taxon>Gunneridae</taxon>
        <taxon>Pentapetalae</taxon>
        <taxon>rosids</taxon>
        <taxon>fabids</taxon>
        <taxon>Fagales</taxon>
        <taxon>Betulaceae</taxon>
        <taxon>Carpinus</taxon>
    </lineage>
</organism>
<keyword evidence="3" id="KW-1185">Reference proteome</keyword>
<dbReference type="Proteomes" id="UP000327013">
    <property type="component" value="Chromosome 6"/>
</dbReference>
<dbReference type="AlphaFoldDB" id="A0A5N6RFX8"/>
<proteinExistence type="predicted"/>
<sequence>MTFLPLFFWVSSKPLGVVGFEKAEGGELHGEEEGLPACGSGLNRPTWAWLLGILGLNSSALGSRFPENQTIPVSPMVGFEKSSTAPKTHQKDNLESGFPVIGLPLTGRLVSSFPKSNICLVGQGQFQIKQLLIASRVEAVVGGGGEEERRG</sequence>
<accession>A0A5N6RFX8</accession>